<dbReference type="Proteomes" id="UP000232003">
    <property type="component" value="Chromosome"/>
</dbReference>
<evidence type="ECO:0000313" key="9">
    <source>
        <dbReference type="EMBL" id="AUB42376.1"/>
    </source>
</evidence>
<keyword evidence="11" id="KW-0614">Plasmid</keyword>
<dbReference type="AlphaFoldDB" id="A0A2K8SJG3"/>
<dbReference type="KEGG" id="nfl:COO91_00265"/>
<dbReference type="EMBL" id="CP024785">
    <property type="protein sequence ID" value="AUB39947.1"/>
    <property type="molecule type" value="Genomic_DNA"/>
</dbReference>
<dbReference type="EMBL" id="CP024785">
    <property type="protein sequence ID" value="AUB41631.1"/>
    <property type="molecule type" value="Genomic_DNA"/>
</dbReference>
<dbReference type="Proteomes" id="UP000232003">
    <property type="component" value="Plasmid pNFSY08"/>
</dbReference>
<dbReference type="KEGG" id="nfl:COO91_03047"/>
<evidence type="ECO:0000313" key="3">
    <source>
        <dbReference type="EMBL" id="AUB35567.1"/>
    </source>
</evidence>
<evidence type="ECO:0000313" key="2">
    <source>
        <dbReference type="EMBL" id="AUB34445.1"/>
    </source>
</evidence>
<evidence type="ECO:0000313" key="4">
    <source>
        <dbReference type="EMBL" id="AUB36387.1"/>
    </source>
</evidence>
<accession>A0A2K8SJG3</accession>
<dbReference type="EMBL" id="CP024785">
    <property type="protein sequence ID" value="AUB42376.1"/>
    <property type="molecule type" value="Genomic_DNA"/>
</dbReference>
<dbReference type="KEGG" id="nfl:COO91_10510"/>
<geneLocation type="plasmid" evidence="12">
    <name>pnfsy08</name>
</geneLocation>
<dbReference type="EMBL" id="CP024785">
    <property type="protein sequence ID" value="AUB36387.1"/>
    <property type="molecule type" value="Genomic_DNA"/>
</dbReference>
<dbReference type="KEGG" id="nfl:COO91_05943"/>
<feature type="region of interest" description="Disordered" evidence="1">
    <location>
        <begin position="1"/>
        <end position="67"/>
    </location>
</feature>
<dbReference type="EMBL" id="CP024785">
    <property type="protein sequence ID" value="AUB36918.1"/>
    <property type="molecule type" value="Genomic_DNA"/>
</dbReference>
<evidence type="ECO:0000313" key="12">
    <source>
        <dbReference type="Proteomes" id="UP000232003"/>
    </source>
</evidence>
<protein>
    <submittedName>
        <fullName evidence="3">Uncharacterized protein</fullName>
    </submittedName>
</protein>
<dbReference type="KEGG" id="nfl:COO91_08501"/>
<sequence>MLEVVSSTDKLKESKQKGEGRNASTSCDRHQINRTTKTVVRTNNSRPYKSVSVSAKGTAKDSGQLGE</sequence>
<evidence type="ECO:0000313" key="5">
    <source>
        <dbReference type="EMBL" id="AUB36918.1"/>
    </source>
</evidence>
<gene>
    <name evidence="2" type="ORF">COO91_00265</name>
    <name evidence="3" type="ORF">COO91_01457</name>
    <name evidence="4" type="ORF">COO91_02299</name>
    <name evidence="5" type="ORF">COO91_02847</name>
    <name evidence="6" type="ORF">COO91_03047</name>
    <name evidence="7" type="ORF">COO91_05943</name>
    <name evidence="8" type="ORF">COO91_07683</name>
    <name evidence="9" type="ORF">COO91_08501</name>
    <name evidence="10" type="ORF">COO91_08563</name>
    <name evidence="11" type="ORF">COO91_10510</name>
</gene>
<reference evidence="3 12" key="1">
    <citation type="submission" date="2017-11" db="EMBL/GenBank/DDBJ databases">
        <title>Complete genome of a free-living desiccation-tolerant cyanobacterium and its photosynthetic adaptation to extreme terrestrial habitat.</title>
        <authorList>
            <person name="Shang J."/>
        </authorList>
    </citation>
    <scope>NUCLEOTIDE SEQUENCE [LARGE SCALE GENOMIC DNA]</scope>
    <source>
        <strain evidence="3 12">CCNUN1</strain>
        <plasmid evidence="12">pnfsy08</plasmid>
        <plasmid evidence="11">pNFSY08</plasmid>
    </source>
</reference>
<name>A0A2K8SJG3_9NOSO</name>
<dbReference type="EMBL" id="CP024785">
    <property type="protein sequence ID" value="AUB35567.1"/>
    <property type="molecule type" value="Genomic_DNA"/>
</dbReference>
<evidence type="ECO:0000313" key="8">
    <source>
        <dbReference type="EMBL" id="AUB41631.1"/>
    </source>
</evidence>
<dbReference type="KEGG" id="nfl:COO91_01457"/>
<evidence type="ECO:0000313" key="11">
    <source>
        <dbReference type="EMBL" id="AUB44287.1"/>
    </source>
</evidence>
<geneLocation type="plasmid" evidence="11">
    <name>pNFSY08</name>
</geneLocation>
<dbReference type="KEGG" id="nfl:COO91_02299"/>
<dbReference type="KEGG" id="nfl:COO91_02847"/>
<dbReference type="EMBL" id="CP024785">
    <property type="protein sequence ID" value="AUB37113.1"/>
    <property type="molecule type" value="Genomic_DNA"/>
</dbReference>
<dbReference type="EMBL" id="CP024793">
    <property type="protein sequence ID" value="AUB44287.1"/>
    <property type="molecule type" value="Genomic_DNA"/>
</dbReference>
<evidence type="ECO:0000313" key="7">
    <source>
        <dbReference type="EMBL" id="AUB39947.1"/>
    </source>
</evidence>
<evidence type="ECO:0000313" key="10">
    <source>
        <dbReference type="EMBL" id="AUB42435.1"/>
    </source>
</evidence>
<feature type="compositionally biased region" description="Low complexity" evidence="1">
    <location>
        <begin position="33"/>
        <end position="44"/>
    </location>
</feature>
<evidence type="ECO:0000313" key="6">
    <source>
        <dbReference type="EMBL" id="AUB37113.1"/>
    </source>
</evidence>
<feature type="compositionally biased region" description="Basic and acidic residues" evidence="1">
    <location>
        <begin position="9"/>
        <end position="20"/>
    </location>
</feature>
<keyword evidence="12" id="KW-1185">Reference proteome</keyword>
<organism evidence="3 12">
    <name type="scientific">Nostoc flagelliforme CCNUN1</name>
    <dbReference type="NCBI Taxonomy" id="2038116"/>
    <lineage>
        <taxon>Bacteria</taxon>
        <taxon>Bacillati</taxon>
        <taxon>Cyanobacteriota</taxon>
        <taxon>Cyanophyceae</taxon>
        <taxon>Nostocales</taxon>
        <taxon>Nostocaceae</taxon>
        <taxon>Nostoc</taxon>
    </lineage>
</organism>
<dbReference type="KEGG" id="nfl:COO91_08563"/>
<evidence type="ECO:0000256" key="1">
    <source>
        <dbReference type="SAM" id="MobiDB-lite"/>
    </source>
</evidence>
<dbReference type="EMBL" id="CP024785">
    <property type="protein sequence ID" value="AUB42435.1"/>
    <property type="molecule type" value="Genomic_DNA"/>
</dbReference>
<dbReference type="EMBL" id="CP024785">
    <property type="protein sequence ID" value="AUB34445.1"/>
    <property type="molecule type" value="Genomic_DNA"/>
</dbReference>
<dbReference type="KEGG" id="nfl:COO91_07683"/>
<feature type="compositionally biased region" description="Polar residues" evidence="1">
    <location>
        <begin position="45"/>
        <end position="55"/>
    </location>
</feature>
<proteinExistence type="predicted"/>